<evidence type="ECO:0000256" key="12">
    <source>
        <dbReference type="ARBA" id="ARBA00023012"/>
    </source>
</evidence>
<dbReference type="InterPro" id="IPR001789">
    <property type="entry name" value="Sig_transdc_resp-reg_receiver"/>
</dbReference>
<reference evidence="19 20" key="1">
    <citation type="submission" date="2023-07" db="EMBL/GenBank/DDBJ databases">
        <title>Sorghum-associated microbial communities from plants grown in Nebraska, USA.</title>
        <authorList>
            <person name="Schachtman D."/>
        </authorList>
    </citation>
    <scope>NUCLEOTIDE SEQUENCE [LARGE SCALE GENOMIC DNA]</scope>
    <source>
        <strain evidence="19 20">CC60</strain>
    </source>
</reference>
<name>A0ABT9SUG2_9GAMM</name>
<evidence type="ECO:0000313" key="19">
    <source>
        <dbReference type="EMBL" id="MDQ0008630.1"/>
    </source>
</evidence>
<evidence type="ECO:0000256" key="8">
    <source>
        <dbReference type="ARBA" id="ARBA00022741"/>
    </source>
</evidence>
<keyword evidence="9 19" id="KW-0418">Kinase</keyword>
<dbReference type="Proteomes" id="UP001237737">
    <property type="component" value="Unassembled WGS sequence"/>
</dbReference>
<evidence type="ECO:0000256" key="16">
    <source>
        <dbReference type="SAM" id="SignalP"/>
    </source>
</evidence>
<dbReference type="SMART" id="SM00448">
    <property type="entry name" value="REC"/>
    <property type="match status" value="1"/>
</dbReference>
<dbReference type="SUPFAM" id="SSF103190">
    <property type="entry name" value="Sensory domain-like"/>
    <property type="match status" value="1"/>
</dbReference>
<dbReference type="SMART" id="SM00388">
    <property type="entry name" value="HisKA"/>
    <property type="match status" value="1"/>
</dbReference>
<dbReference type="PROSITE" id="PS50109">
    <property type="entry name" value="HIS_KIN"/>
    <property type="match status" value="1"/>
</dbReference>
<dbReference type="SUPFAM" id="SSF55874">
    <property type="entry name" value="ATPase domain of HSP90 chaperone/DNA topoisomerase II/histidine kinase"/>
    <property type="match status" value="1"/>
</dbReference>
<dbReference type="Gene3D" id="1.10.287.130">
    <property type="match status" value="1"/>
</dbReference>
<comment type="caution">
    <text evidence="14">Lacks conserved residue(s) required for the propagation of feature annotation.</text>
</comment>
<keyword evidence="12" id="KW-0902">Two-component regulatory system</keyword>
<feature type="chain" id="PRO_5047178534" description="histidine kinase" evidence="16">
    <location>
        <begin position="24"/>
        <end position="877"/>
    </location>
</feature>
<dbReference type="Gene3D" id="3.30.450.20">
    <property type="entry name" value="PAS domain"/>
    <property type="match status" value="3"/>
</dbReference>
<protein>
    <recommendedName>
        <fullName evidence="3">histidine kinase</fullName>
        <ecNumber evidence="3">2.7.13.3</ecNumber>
    </recommendedName>
</protein>
<dbReference type="CDD" id="cd00130">
    <property type="entry name" value="PAS"/>
    <property type="match status" value="1"/>
</dbReference>
<sequence>MPRPRATRILWLLALVTAMAATAASGGWWAWRRAVDGIARQSADRLNLHALAVRRLIDRFTVLPDVLALDPELRAALSGPSSAIDTAALNSKLVKANGAVHASTLTLLDRQGRALAANNWNTPESNVGLDYRFRPYFQDAMRDGRATFYAVGVSTNVAGYFIARAVDDESGRHVGVVVVKITLDDVRDDWSRGDDIVLLADRHGVVFLANRPDDWMYRTLLPLAPRDAASIEETRQYGGRPLPPIVRLTLGDAGEGAERVRVDSPTLRHEVIWRSLPLPRQDWTLHLLADARPAAVAGRNTALIVLAGWLPLILFGLFLQQRIRLARLRQRSREELERMVAHHAAALRSAQDSVVAAAHEATQGGHGNLEHLPQGVSVVDANLRLVAWNSRYQQIFGFPGELLQVGRPIEDVFRFNARRGLLGPGDVEEAIQRRLDYLRAGSPHMYERERPDGTTIEIRGNPLPDGGFVTSYADITAYKAAARELRTLASTLERRVDERTRALNDAKADAERVNRSKTRFVAAAVHDLLQPLNAARMFVGALADGSLAAEERQLLERVRSALDTQDEMLASLLDVSRLEGGAVEARFVTLPLGPMLAELARQFGVLAGARGLDLRMVETRAVVRSDPLLLRRVLQNFLSNAIHYTPRGRVLLGVRRRDGQVRIEVWDTGIGIPESKTRAIFDEFLRLDNGVDRDRRSAGLGLSIVERIGRLLGAAIGVRSWPGHGSVFSITVPLAGEGAPVAADAVRGEDESPFAGKRIFLIDADIGTRQATTALLASWGCDVVSAGSASAALRFAETDEAPDILLQEDPLDGVAGDELRVALMARWEHAPPTVLIGDAPSASDIERANAAGLRYLVKPLAPARLRAVMSRLLMVSG</sequence>
<evidence type="ECO:0000256" key="13">
    <source>
        <dbReference type="ARBA" id="ARBA00023136"/>
    </source>
</evidence>
<keyword evidence="11" id="KW-1133">Transmembrane helix</keyword>
<dbReference type="EMBL" id="JAUSSK010000001">
    <property type="protein sequence ID" value="MDQ0008630.1"/>
    <property type="molecule type" value="Genomic_DNA"/>
</dbReference>
<feature type="signal peptide" evidence="16">
    <location>
        <begin position="1"/>
        <end position="23"/>
    </location>
</feature>
<dbReference type="Pfam" id="PF02743">
    <property type="entry name" value="dCache_1"/>
    <property type="match status" value="1"/>
</dbReference>
<evidence type="ECO:0000259" key="18">
    <source>
        <dbReference type="PROSITE" id="PS50110"/>
    </source>
</evidence>
<dbReference type="InterPro" id="IPR003594">
    <property type="entry name" value="HATPase_dom"/>
</dbReference>
<comment type="catalytic activity">
    <reaction evidence="1">
        <text>ATP + protein L-histidine = ADP + protein N-phospho-L-histidine.</text>
        <dbReference type="EC" id="2.7.13.3"/>
    </reaction>
</comment>
<keyword evidence="20" id="KW-1185">Reference proteome</keyword>
<feature type="coiled-coil region" evidence="15">
    <location>
        <begin position="475"/>
        <end position="509"/>
    </location>
</feature>
<evidence type="ECO:0000256" key="15">
    <source>
        <dbReference type="SAM" id="Coils"/>
    </source>
</evidence>
<dbReference type="PANTHER" id="PTHR43047:SF9">
    <property type="entry name" value="HISTIDINE KINASE"/>
    <property type="match status" value="1"/>
</dbReference>
<evidence type="ECO:0000256" key="11">
    <source>
        <dbReference type="ARBA" id="ARBA00022989"/>
    </source>
</evidence>
<evidence type="ECO:0000256" key="6">
    <source>
        <dbReference type="ARBA" id="ARBA00022679"/>
    </source>
</evidence>
<dbReference type="EC" id="2.7.13.3" evidence="3"/>
<dbReference type="Gene3D" id="3.40.50.2300">
    <property type="match status" value="1"/>
</dbReference>
<evidence type="ECO:0000259" key="17">
    <source>
        <dbReference type="PROSITE" id="PS50109"/>
    </source>
</evidence>
<keyword evidence="5" id="KW-0597">Phosphoprotein</keyword>
<dbReference type="InterPro" id="IPR029151">
    <property type="entry name" value="Sensor-like_sf"/>
</dbReference>
<keyword evidence="13" id="KW-0472">Membrane</keyword>
<dbReference type="Gene3D" id="6.10.250.3020">
    <property type="match status" value="1"/>
</dbReference>
<dbReference type="Gene3D" id="3.30.565.10">
    <property type="entry name" value="Histidine kinase-like ATPase, C-terminal domain"/>
    <property type="match status" value="1"/>
</dbReference>
<dbReference type="InterPro" id="IPR011006">
    <property type="entry name" value="CheY-like_superfamily"/>
</dbReference>
<dbReference type="InterPro" id="IPR035965">
    <property type="entry name" value="PAS-like_dom_sf"/>
</dbReference>
<dbReference type="Pfam" id="PF02518">
    <property type="entry name" value="HATPase_c"/>
    <property type="match status" value="1"/>
</dbReference>
<keyword evidence="10" id="KW-0067">ATP-binding</keyword>
<dbReference type="RefSeq" id="WP_306847431.1">
    <property type="nucleotide sequence ID" value="NZ_JAUSSK010000001.1"/>
</dbReference>
<dbReference type="InterPro" id="IPR000014">
    <property type="entry name" value="PAS"/>
</dbReference>
<dbReference type="InterPro" id="IPR005467">
    <property type="entry name" value="His_kinase_dom"/>
</dbReference>
<dbReference type="InterPro" id="IPR036890">
    <property type="entry name" value="HATPase_C_sf"/>
</dbReference>
<feature type="domain" description="Response regulatory" evidence="18">
    <location>
        <begin position="758"/>
        <end position="873"/>
    </location>
</feature>
<evidence type="ECO:0000256" key="14">
    <source>
        <dbReference type="PROSITE-ProRule" id="PRU00169"/>
    </source>
</evidence>
<evidence type="ECO:0000256" key="2">
    <source>
        <dbReference type="ARBA" id="ARBA00004651"/>
    </source>
</evidence>
<feature type="domain" description="Histidine kinase" evidence="17">
    <location>
        <begin position="523"/>
        <end position="736"/>
    </location>
</feature>
<keyword evidence="15" id="KW-0175">Coiled coil</keyword>
<evidence type="ECO:0000256" key="10">
    <source>
        <dbReference type="ARBA" id="ARBA00022840"/>
    </source>
</evidence>
<dbReference type="PROSITE" id="PS50110">
    <property type="entry name" value="RESPONSE_REGULATORY"/>
    <property type="match status" value="1"/>
</dbReference>
<keyword evidence="4" id="KW-1003">Cell membrane</keyword>
<evidence type="ECO:0000313" key="20">
    <source>
        <dbReference type="Proteomes" id="UP001237737"/>
    </source>
</evidence>
<dbReference type="Pfam" id="PF00512">
    <property type="entry name" value="HisKA"/>
    <property type="match status" value="1"/>
</dbReference>
<dbReference type="SUPFAM" id="SSF47384">
    <property type="entry name" value="Homodimeric domain of signal transducing histidine kinase"/>
    <property type="match status" value="1"/>
</dbReference>
<keyword evidence="6" id="KW-0808">Transferase</keyword>
<evidence type="ECO:0000256" key="5">
    <source>
        <dbReference type="ARBA" id="ARBA00022553"/>
    </source>
</evidence>
<dbReference type="SUPFAM" id="SSF55785">
    <property type="entry name" value="PYP-like sensor domain (PAS domain)"/>
    <property type="match status" value="1"/>
</dbReference>
<proteinExistence type="predicted"/>
<dbReference type="InterPro" id="IPR003661">
    <property type="entry name" value="HisK_dim/P_dom"/>
</dbReference>
<keyword evidence="7" id="KW-0812">Transmembrane</keyword>
<dbReference type="GO" id="GO:0016301">
    <property type="term" value="F:kinase activity"/>
    <property type="evidence" value="ECO:0007669"/>
    <property type="project" value="UniProtKB-KW"/>
</dbReference>
<keyword evidence="16" id="KW-0732">Signal</keyword>
<comment type="caution">
    <text evidence="19">The sequence shown here is derived from an EMBL/GenBank/DDBJ whole genome shotgun (WGS) entry which is preliminary data.</text>
</comment>
<evidence type="ECO:0000256" key="9">
    <source>
        <dbReference type="ARBA" id="ARBA00022777"/>
    </source>
</evidence>
<gene>
    <name evidence="19" type="ORF">J2T07_000789</name>
</gene>
<dbReference type="CDD" id="cd00082">
    <property type="entry name" value="HisKA"/>
    <property type="match status" value="1"/>
</dbReference>
<dbReference type="SUPFAM" id="SSF52172">
    <property type="entry name" value="CheY-like"/>
    <property type="match status" value="1"/>
</dbReference>
<dbReference type="PRINTS" id="PR00344">
    <property type="entry name" value="BCTRLSENSOR"/>
</dbReference>
<dbReference type="Pfam" id="PF12860">
    <property type="entry name" value="PAS_7"/>
    <property type="match status" value="1"/>
</dbReference>
<evidence type="ECO:0000256" key="4">
    <source>
        <dbReference type="ARBA" id="ARBA00022475"/>
    </source>
</evidence>
<dbReference type="InterPro" id="IPR033479">
    <property type="entry name" value="dCache_1"/>
</dbReference>
<dbReference type="SMART" id="SM00387">
    <property type="entry name" value="HATPase_c"/>
    <property type="match status" value="1"/>
</dbReference>
<comment type="subcellular location">
    <subcellularLocation>
        <location evidence="2">Cell membrane</location>
        <topology evidence="2">Multi-pass membrane protein</topology>
    </subcellularLocation>
</comment>
<dbReference type="InterPro" id="IPR004358">
    <property type="entry name" value="Sig_transdc_His_kin-like_C"/>
</dbReference>
<organism evidence="19 20">
    <name type="scientific">Luteibacter jiangsuensis</name>
    <dbReference type="NCBI Taxonomy" id="637577"/>
    <lineage>
        <taxon>Bacteria</taxon>
        <taxon>Pseudomonadati</taxon>
        <taxon>Pseudomonadota</taxon>
        <taxon>Gammaproteobacteria</taxon>
        <taxon>Lysobacterales</taxon>
        <taxon>Rhodanobacteraceae</taxon>
        <taxon>Luteibacter</taxon>
    </lineage>
</organism>
<evidence type="ECO:0000256" key="1">
    <source>
        <dbReference type="ARBA" id="ARBA00000085"/>
    </source>
</evidence>
<evidence type="ECO:0000256" key="7">
    <source>
        <dbReference type="ARBA" id="ARBA00022692"/>
    </source>
</evidence>
<dbReference type="InterPro" id="IPR036097">
    <property type="entry name" value="HisK_dim/P_sf"/>
</dbReference>
<accession>A0ABT9SUG2</accession>
<evidence type="ECO:0000256" key="3">
    <source>
        <dbReference type="ARBA" id="ARBA00012438"/>
    </source>
</evidence>
<keyword evidence="8" id="KW-0547">Nucleotide-binding</keyword>
<dbReference type="PANTHER" id="PTHR43047">
    <property type="entry name" value="TWO-COMPONENT HISTIDINE PROTEIN KINASE"/>
    <property type="match status" value="1"/>
</dbReference>